<accession>A0A919K7T5</accession>
<dbReference type="Proteomes" id="UP000636960">
    <property type="component" value="Unassembled WGS sequence"/>
</dbReference>
<gene>
    <name evidence="2" type="ORF">Ari01nite_84320</name>
</gene>
<protein>
    <submittedName>
        <fullName evidence="2">Zinc metalloprotease</fullName>
    </submittedName>
</protein>
<keyword evidence="2" id="KW-0378">Hydrolase</keyword>
<evidence type="ECO:0000256" key="1">
    <source>
        <dbReference type="SAM" id="Phobius"/>
    </source>
</evidence>
<feature type="transmembrane region" description="Helical" evidence="1">
    <location>
        <begin position="97"/>
        <end position="121"/>
    </location>
</feature>
<feature type="transmembrane region" description="Helical" evidence="1">
    <location>
        <begin position="199"/>
        <end position="229"/>
    </location>
</feature>
<keyword evidence="3" id="KW-1185">Reference proteome</keyword>
<evidence type="ECO:0000313" key="3">
    <source>
        <dbReference type="Proteomes" id="UP000636960"/>
    </source>
</evidence>
<keyword evidence="2" id="KW-0645">Protease</keyword>
<dbReference type="AlphaFoldDB" id="A0A919K7T5"/>
<dbReference type="EMBL" id="BOMV01000095">
    <property type="protein sequence ID" value="GIF00968.1"/>
    <property type="molecule type" value="Genomic_DNA"/>
</dbReference>
<proteinExistence type="predicted"/>
<evidence type="ECO:0000313" key="2">
    <source>
        <dbReference type="EMBL" id="GIF00968.1"/>
    </source>
</evidence>
<keyword evidence="1" id="KW-1133">Transmembrane helix</keyword>
<dbReference type="GO" id="GO:0008237">
    <property type="term" value="F:metallopeptidase activity"/>
    <property type="evidence" value="ECO:0007669"/>
    <property type="project" value="UniProtKB-KW"/>
</dbReference>
<name>A0A919K7T5_9ACTN</name>
<sequence>MLFALGTPVAFCALVVSFLLALVLRAVAIRLAVRTLGLTERSLGLGPGMGERRASIAPRLREDVDPFGAVAAAIGGMGWGKMLPVDEVPRHGGRGKAVAVFLAGPLTCIVASQILMLAYRLLYPENILALIGPADVLLGINLPFAEQVLLSIAVGLLCFGLLALIPIPPLDGFGILYHAQRAPAQSMQWMRLWFEDKNIGVLILLICCLFPFGYPFLLWILNALGLLFVRIWG</sequence>
<keyword evidence="2" id="KW-0482">Metalloprotease</keyword>
<keyword evidence="1" id="KW-0472">Membrane</keyword>
<feature type="transmembrane region" description="Helical" evidence="1">
    <location>
        <begin position="127"/>
        <end position="145"/>
    </location>
</feature>
<comment type="caution">
    <text evidence="2">The sequence shown here is derived from an EMBL/GenBank/DDBJ whole genome shotgun (WGS) entry which is preliminary data.</text>
</comment>
<keyword evidence="1" id="KW-0812">Transmembrane</keyword>
<dbReference type="RefSeq" id="WP_203789292.1">
    <property type="nucleotide sequence ID" value="NZ_BOMV01000095.1"/>
</dbReference>
<reference evidence="2" key="1">
    <citation type="submission" date="2021-01" db="EMBL/GenBank/DDBJ databases">
        <title>Whole genome shotgun sequence of Actinoplanes rishiriensis NBRC 108556.</title>
        <authorList>
            <person name="Komaki H."/>
            <person name="Tamura T."/>
        </authorList>
    </citation>
    <scope>NUCLEOTIDE SEQUENCE</scope>
    <source>
        <strain evidence="2">NBRC 108556</strain>
    </source>
</reference>
<feature type="transmembrane region" description="Helical" evidence="1">
    <location>
        <begin position="152"/>
        <end position="179"/>
    </location>
</feature>
<organism evidence="2 3">
    <name type="scientific">Paractinoplanes rishiriensis</name>
    <dbReference type="NCBI Taxonomy" id="1050105"/>
    <lineage>
        <taxon>Bacteria</taxon>
        <taxon>Bacillati</taxon>
        <taxon>Actinomycetota</taxon>
        <taxon>Actinomycetes</taxon>
        <taxon>Micromonosporales</taxon>
        <taxon>Micromonosporaceae</taxon>
        <taxon>Paractinoplanes</taxon>
    </lineage>
</organism>